<proteinExistence type="predicted"/>
<evidence type="ECO:0008006" key="3">
    <source>
        <dbReference type="Google" id="ProtNLM"/>
    </source>
</evidence>
<reference evidence="1 2" key="1">
    <citation type="submission" date="2019-04" db="EMBL/GenBank/DDBJ databases">
        <title>Sulfurimonas crateris sp. nov. a facultative anaerobic sulfur-oxidizing chemolithautotrophic bacterium isolated from a terrestrial mud vulcano.</title>
        <authorList>
            <person name="Ratnikova N.M."/>
            <person name="Slobodkin A.I."/>
            <person name="Merkel A.Y."/>
            <person name="Novikov A."/>
            <person name="Bonch-Osmolovskaya E.A."/>
            <person name="Slobodkina G.B."/>
        </authorList>
    </citation>
    <scope>NUCLEOTIDE SEQUENCE [LARGE SCALE GENOMIC DNA]</scope>
    <source>
        <strain evidence="1 2">SN118</strain>
    </source>
</reference>
<sequence>MHYILTILLLTTCIYAKTADFSIIIDEKFNNALVDVAEDYDRSISAVGFIKKYKDASSNSSAVYTNAFDYLSSLSSSSGSQMHLVKVDNSADIVLRRSIDLSKFNEATSLVKTPQNGYFIGGHTLEGSLVLLKLDSDANKIFVKEFGTPNHDKMSKLVSLRDGGILAVGSSTASSSQSYDIFKNGLGLNDIYVARFSKNGTMLWSKKYGSYEDDAGVDAVEADDGSIIVLGKINKDNRLGATLMRITEHGDKIWLHEQLEDRGITPHRIIKLRDSAFAISLSQKDEMNKEQIRVIKIDLQKNILQDKTIHTTYSSVLKDIREYSDGRIVGVGYVQDSYDTDGLAMLLDSKFSMLLQEHYGSRDYDSFNALDILHDSKIAVAGVHTNQDSQETNMWLLKLNQDLSISQLSYKSTDFYSMLSELFRDEIQRGELLIKEDLSINFSDERLYFQVGEYKLTDVQKSFLDRFGKKLFTFLYENKEKIATLEINGHTSSEWGESDFSNSYIKNERLSMNRSFATLSYMFKSQNDKRQKWLSEILKGSGLSFSKKIVVNDTEDKERSRRASFKVLLLND</sequence>
<dbReference type="AlphaFoldDB" id="A0A4U2Z7W0"/>
<gene>
    <name evidence="1" type="ORF">FCU45_08550</name>
</gene>
<evidence type="ECO:0000313" key="1">
    <source>
        <dbReference type="EMBL" id="TKI69001.1"/>
    </source>
</evidence>
<dbReference type="OrthoDB" id="9782229at2"/>
<dbReference type="PANTHER" id="PTHR42754">
    <property type="entry name" value="ENDOGLUCANASE"/>
    <property type="match status" value="1"/>
</dbReference>
<accession>A0A4U2Z7W0</accession>
<organism evidence="1 2">
    <name type="scientific">Sulfurimonas crateris</name>
    <dbReference type="NCBI Taxonomy" id="2574727"/>
    <lineage>
        <taxon>Bacteria</taxon>
        <taxon>Pseudomonadati</taxon>
        <taxon>Campylobacterota</taxon>
        <taxon>Epsilonproteobacteria</taxon>
        <taxon>Campylobacterales</taxon>
        <taxon>Sulfurimonadaceae</taxon>
        <taxon>Sulfurimonas</taxon>
    </lineage>
</organism>
<comment type="caution">
    <text evidence="1">The sequence shown here is derived from an EMBL/GenBank/DDBJ whole genome shotgun (WGS) entry which is preliminary data.</text>
</comment>
<keyword evidence="2" id="KW-1185">Reference proteome</keyword>
<evidence type="ECO:0000313" key="2">
    <source>
        <dbReference type="Proteomes" id="UP000309561"/>
    </source>
</evidence>
<dbReference type="SUPFAM" id="SSF103088">
    <property type="entry name" value="OmpA-like"/>
    <property type="match status" value="1"/>
</dbReference>
<protein>
    <recommendedName>
        <fullName evidence="3">OmpA-like domain-containing protein</fullName>
    </recommendedName>
</protein>
<dbReference type="RefSeq" id="WP_137014295.1">
    <property type="nucleotide sequence ID" value="NZ_SZPX01000006.1"/>
</dbReference>
<name>A0A4U2Z7W0_9BACT</name>
<dbReference type="PANTHER" id="PTHR42754:SF1">
    <property type="entry name" value="LIPOPROTEIN"/>
    <property type="match status" value="1"/>
</dbReference>
<dbReference type="InterPro" id="IPR036737">
    <property type="entry name" value="OmpA-like_sf"/>
</dbReference>
<dbReference type="Gene3D" id="3.30.1330.60">
    <property type="entry name" value="OmpA-like domain"/>
    <property type="match status" value="1"/>
</dbReference>
<dbReference type="Proteomes" id="UP000309561">
    <property type="component" value="Unassembled WGS sequence"/>
</dbReference>
<dbReference type="EMBL" id="SZPX01000006">
    <property type="protein sequence ID" value="TKI69001.1"/>
    <property type="molecule type" value="Genomic_DNA"/>
</dbReference>